<dbReference type="InterPro" id="IPR014710">
    <property type="entry name" value="RmlC-like_jellyroll"/>
</dbReference>
<dbReference type="Gene3D" id="2.60.120.10">
    <property type="entry name" value="Jelly Rolls"/>
    <property type="match status" value="1"/>
</dbReference>
<name>A0A133UF09_9EURY</name>
<keyword evidence="3" id="KW-1185">Reference proteome</keyword>
<evidence type="ECO:0000313" key="2">
    <source>
        <dbReference type="EMBL" id="KXA92792.1"/>
    </source>
</evidence>
<gene>
    <name evidence="2" type="ORF">AKJ65_07040</name>
</gene>
<dbReference type="Pfam" id="PF07883">
    <property type="entry name" value="Cupin_2"/>
    <property type="match status" value="1"/>
</dbReference>
<comment type="caution">
    <text evidence="2">The sequence shown here is derived from an EMBL/GenBank/DDBJ whole genome shotgun (WGS) entry which is preliminary data.</text>
</comment>
<evidence type="ECO:0000259" key="1">
    <source>
        <dbReference type="Pfam" id="PF07883"/>
    </source>
</evidence>
<dbReference type="Proteomes" id="UP000070284">
    <property type="component" value="Unassembled WGS sequence"/>
</dbReference>
<accession>A0A133UF09</accession>
<dbReference type="SUPFAM" id="SSF51182">
    <property type="entry name" value="RmlC-like cupins"/>
    <property type="match status" value="1"/>
</dbReference>
<dbReference type="PANTHER" id="PTHR43698">
    <property type="entry name" value="RIBD C-TERMINAL DOMAIN CONTAINING PROTEIN"/>
    <property type="match status" value="1"/>
</dbReference>
<evidence type="ECO:0000313" key="3">
    <source>
        <dbReference type="Proteomes" id="UP000070284"/>
    </source>
</evidence>
<dbReference type="InterPro" id="IPR011051">
    <property type="entry name" value="RmlC_Cupin_sf"/>
</dbReference>
<dbReference type="PANTHER" id="PTHR43698:SF1">
    <property type="entry name" value="BLL4564 PROTEIN"/>
    <property type="match status" value="1"/>
</dbReference>
<dbReference type="InterPro" id="IPR013096">
    <property type="entry name" value="Cupin_2"/>
</dbReference>
<organism evidence="2 3">
    <name type="scientific">candidate division MSBL1 archaeon SCGC-AAA259E19</name>
    <dbReference type="NCBI Taxonomy" id="1698264"/>
    <lineage>
        <taxon>Archaea</taxon>
        <taxon>Methanobacteriati</taxon>
        <taxon>Methanobacteriota</taxon>
        <taxon>candidate division MSBL1</taxon>
    </lineage>
</organism>
<feature type="domain" description="Cupin type-2" evidence="1">
    <location>
        <begin position="42"/>
        <end position="106"/>
    </location>
</feature>
<proteinExistence type="predicted"/>
<reference evidence="2 3" key="1">
    <citation type="journal article" date="2016" name="Sci. Rep.">
        <title>Metabolic traits of an uncultured archaeal lineage -MSBL1- from brine pools of the Red Sea.</title>
        <authorList>
            <person name="Mwirichia R."/>
            <person name="Alam I."/>
            <person name="Rashid M."/>
            <person name="Vinu M."/>
            <person name="Ba-Alawi W."/>
            <person name="Anthony Kamau A."/>
            <person name="Kamanda Ngugi D."/>
            <person name="Goker M."/>
            <person name="Klenk H.P."/>
            <person name="Bajic V."/>
            <person name="Stingl U."/>
        </authorList>
    </citation>
    <scope>NUCLEOTIDE SEQUENCE [LARGE SCALE GENOMIC DNA]</scope>
    <source>
        <strain evidence="2">SCGC-AAA259E19</strain>
    </source>
</reference>
<protein>
    <submittedName>
        <fullName evidence="2">Cupin</fullName>
    </submittedName>
</protein>
<sequence length="126" mass="13994">MDVTNIQTSEKEVSDHPVQATTALISDGVSSEFDGNEVRAAEVTFRPGERTKFHAHPGVQILYVTEGVGIVANRNGEREVSEGDLILFSPGEEHWHGNKKDAESQFSHVYFLTEPEDEELEILESP</sequence>
<dbReference type="AlphaFoldDB" id="A0A133UF09"/>
<dbReference type="EMBL" id="LHXO01000137">
    <property type="protein sequence ID" value="KXA92792.1"/>
    <property type="molecule type" value="Genomic_DNA"/>
</dbReference>